<protein>
    <submittedName>
        <fullName evidence="1">Uncharacterized protein</fullName>
    </submittedName>
</protein>
<gene>
    <name evidence="1" type="ORF">GIV72</name>
</gene>
<evidence type="ECO:0000313" key="1">
    <source>
        <dbReference type="EMBL" id="AAV91099.1"/>
    </source>
</evidence>
<dbReference type="EMBL" id="AY666015">
    <property type="protein sequence ID" value="AAV91099.1"/>
    <property type="molecule type" value="Genomic_DNA"/>
</dbReference>
<accession>Q5GAE4</accession>
<proteinExistence type="predicted"/>
<reference evidence="1 2" key="1">
    <citation type="journal article" date="2005" name="J. Virol.">
        <title>Complete genome sequence of the grouper iridovirus and comparison of genomic organization with those of other iridoviruses.</title>
        <authorList>
            <person name="Tsai C.T."/>
            <person name="Ting J.W."/>
            <person name="Wu M.H."/>
            <person name="Wu M.F."/>
            <person name="Guo I.C."/>
            <person name="Chang C.Y."/>
        </authorList>
    </citation>
    <scope>NUCLEOTIDE SEQUENCE [LARGE SCALE GENOMIC DNA]</scope>
</reference>
<organism evidence="1 2">
    <name type="scientific">Grouper iridovirus</name>
    <dbReference type="NCBI Taxonomy" id="127569"/>
    <lineage>
        <taxon>Viruses</taxon>
        <taxon>Varidnaviria</taxon>
        <taxon>Bamfordvirae</taxon>
        <taxon>Nucleocytoviricota</taxon>
        <taxon>Megaviricetes</taxon>
        <taxon>Pimascovirales</taxon>
        <taxon>Pimascovirales incertae sedis</taxon>
        <taxon>Iridoviridae</taxon>
        <taxon>Alphairidovirinae</taxon>
        <taxon>Ranavirus</taxon>
        <taxon>Ranavirus epinephelus1</taxon>
        <taxon>Singapore grouper iridovirus</taxon>
    </lineage>
</organism>
<dbReference type="Proteomes" id="UP000102282">
    <property type="component" value="Genome"/>
</dbReference>
<sequence>MHSVKSLLVDISKWELNASAQEHVAHVETAESPATMGKRPKVKRVSKRSVCELLPPYVDESIRRSVGSIYHAHWPKDRLRPTVEKQAVLVGLITRSNPELDVNELVKTMRVKCDRLKKGAREAEKVSHLLPAPWAQPAWSKEIPDMSKALKVLGESEGRKWACWAQSVTCMGVAICSKQHEKPFRSVWKDTLEKLRRYAPAALLRSEYGSVFFALCVPLLAEMTGAPPQHRPLEWWAETCASVGHELVRSTVQGAYLKHDKDLLRRMVYTRYFEK</sequence>
<name>Q5GAE4_9VIRU</name>
<evidence type="ECO:0000313" key="2">
    <source>
        <dbReference type="Proteomes" id="UP000102282"/>
    </source>
</evidence>